<keyword evidence="2" id="KW-0560">Oxidoreductase</keyword>
<dbReference type="GO" id="GO:0016491">
    <property type="term" value="F:oxidoreductase activity"/>
    <property type="evidence" value="ECO:0007669"/>
    <property type="project" value="UniProtKB-KW"/>
</dbReference>
<keyword evidence="3" id="KW-0520">NAD</keyword>
<reference evidence="5 6" key="2">
    <citation type="journal article" date="2016" name="Appl. Microbiol. Biotechnol.">
        <title>Mutations improving production and secretion of extracellular lipase by Burkholderia glumae PG1.</title>
        <authorList>
            <person name="Knapp A."/>
            <person name="Voget S."/>
            <person name="Gao R."/>
            <person name="Zaburannyi N."/>
            <person name="Krysciak D."/>
            <person name="Breuer M."/>
            <person name="Hauer B."/>
            <person name="Streit W.R."/>
            <person name="Muller R."/>
            <person name="Daniel R."/>
            <person name="Jaeger K.E."/>
        </authorList>
    </citation>
    <scope>NUCLEOTIDE SEQUENCE [LARGE SCALE GENOMIC DNA]</scope>
    <source>
        <strain evidence="5 6">PG1</strain>
    </source>
</reference>
<dbReference type="PRINTS" id="PR00081">
    <property type="entry name" value="GDHRDH"/>
</dbReference>
<comment type="similarity">
    <text evidence="1 4">Belongs to the short-chain dehydrogenases/reductases (SDR) family.</text>
</comment>
<evidence type="ECO:0000256" key="2">
    <source>
        <dbReference type="ARBA" id="ARBA00023002"/>
    </source>
</evidence>
<dbReference type="PRINTS" id="PR00080">
    <property type="entry name" value="SDRFAMILY"/>
</dbReference>
<dbReference type="EMBL" id="CP002580">
    <property type="protein sequence ID" value="AJK45931.1"/>
    <property type="molecule type" value="Genomic_DNA"/>
</dbReference>
<evidence type="ECO:0000313" key="6">
    <source>
        <dbReference type="Proteomes" id="UP000031838"/>
    </source>
</evidence>
<dbReference type="KEGG" id="bgp:BGL_1c14150"/>
<dbReference type="Proteomes" id="UP000031838">
    <property type="component" value="Chromosome 1"/>
</dbReference>
<evidence type="ECO:0000313" key="5">
    <source>
        <dbReference type="EMBL" id="AJK45931.1"/>
    </source>
</evidence>
<dbReference type="AlphaFoldDB" id="A0A0B6S133"/>
<dbReference type="HOGENOM" id="CLU_010194_1_2_4"/>
<gene>
    <name evidence="5" type="ORF">BGL_1c14150</name>
</gene>
<dbReference type="PANTHER" id="PTHR43477">
    <property type="entry name" value="DIHYDROANTICAPSIN 7-DEHYDROGENASE"/>
    <property type="match status" value="1"/>
</dbReference>
<dbReference type="InterPro" id="IPR036291">
    <property type="entry name" value="NAD(P)-bd_dom_sf"/>
</dbReference>
<keyword evidence="6" id="KW-1185">Reference proteome</keyword>
<evidence type="ECO:0000256" key="1">
    <source>
        <dbReference type="ARBA" id="ARBA00006484"/>
    </source>
</evidence>
<proteinExistence type="inferred from homology"/>
<dbReference type="NCBIfam" id="NF004779">
    <property type="entry name" value="PRK06125.1"/>
    <property type="match status" value="1"/>
</dbReference>
<protein>
    <submittedName>
        <fullName evidence="5">Short chain dehydrogenase</fullName>
    </submittedName>
</protein>
<dbReference type="SUPFAM" id="SSF51735">
    <property type="entry name" value="NAD(P)-binding Rossmann-fold domains"/>
    <property type="match status" value="1"/>
</dbReference>
<sequence>MDLGINGRSALVTGASKGIGLASAMALAKEGCSVHLVSSNPDAIERAKHTVEAAFDVPVRATALDLADVRAREQLLASAGPIDILVNNAGAIPGGGLGAVDEAAWRAAWELKLFGYMDLARLALPAMMARGSGVIVNVIGAAGVTPRYDYILGSTANAGLVAFTQAVGAHATTRGVRVVGINPGPCATERLEKLYRSRAETAFGDASRWRELLDALPFGRPSEPEEMADLVAFLASDRASYLSGVVIDADGGAKYR</sequence>
<dbReference type="InterPro" id="IPR051122">
    <property type="entry name" value="SDR_DHRS6-like"/>
</dbReference>
<dbReference type="Pfam" id="PF00106">
    <property type="entry name" value="adh_short"/>
    <property type="match status" value="1"/>
</dbReference>
<name>A0A0B6S133_BURPL</name>
<reference evidence="6" key="1">
    <citation type="submission" date="2011-03" db="EMBL/GenBank/DDBJ databases">
        <authorList>
            <person name="Voget S."/>
            <person name="Streit W.R."/>
            <person name="Jaeger K.E."/>
            <person name="Daniel R."/>
        </authorList>
    </citation>
    <scope>NUCLEOTIDE SEQUENCE [LARGE SCALE GENOMIC DNA]</scope>
    <source>
        <strain evidence="6">PG1</strain>
    </source>
</reference>
<evidence type="ECO:0000256" key="3">
    <source>
        <dbReference type="ARBA" id="ARBA00023027"/>
    </source>
</evidence>
<dbReference type="Gene3D" id="3.40.50.720">
    <property type="entry name" value="NAD(P)-binding Rossmann-like Domain"/>
    <property type="match status" value="1"/>
</dbReference>
<dbReference type="RefSeq" id="WP_042624562.1">
    <property type="nucleotide sequence ID" value="NZ_CP002580.1"/>
</dbReference>
<accession>A0A0B6S133</accession>
<organism evidence="5 6">
    <name type="scientific">Burkholderia plantarii</name>
    <dbReference type="NCBI Taxonomy" id="41899"/>
    <lineage>
        <taxon>Bacteria</taxon>
        <taxon>Pseudomonadati</taxon>
        <taxon>Pseudomonadota</taxon>
        <taxon>Betaproteobacteria</taxon>
        <taxon>Burkholderiales</taxon>
        <taxon>Burkholderiaceae</taxon>
        <taxon>Burkholderia</taxon>
    </lineage>
</organism>
<evidence type="ECO:0000256" key="4">
    <source>
        <dbReference type="RuleBase" id="RU000363"/>
    </source>
</evidence>
<dbReference type="InterPro" id="IPR002347">
    <property type="entry name" value="SDR_fam"/>
</dbReference>
<dbReference type="PANTHER" id="PTHR43477:SF4">
    <property type="entry name" value="DEHYDROGENASE_REDUCTASE SDR FAMILY MEMBER 6"/>
    <property type="match status" value="1"/>
</dbReference>